<name>A0A8J6NKF8_9CHLR</name>
<comment type="caution">
    <text evidence="2">The sequence shown here is derived from an EMBL/GenBank/DDBJ whole genome shotgun (WGS) entry which is preliminary data.</text>
</comment>
<keyword evidence="1" id="KW-0812">Transmembrane</keyword>
<evidence type="ECO:0000256" key="1">
    <source>
        <dbReference type="SAM" id="Phobius"/>
    </source>
</evidence>
<feature type="transmembrane region" description="Helical" evidence="1">
    <location>
        <begin position="38"/>
        <end position="55"/>
    </location>
</feature>
<dbReference type="Proteomes" id="UP000614469">
    <property type="component" value="Unassembled WGS sequence"/>
</dbReference>
<evidence type="ECO:0000313" key="2">
    <source>
        <dbReference type="EMBL" id="MBC8334464.1"/>
    </source>
</evidence>
<feature type="transmembrane region" description="Helical" evidence="1">
    <location>
        <begin position="71"/>
        <end position="91"/>
    </location>
</feature>
<reference evidence="2 3" key="1">
    <citation type="submission" date="2020-08" db="EMBL/GenBank/DDBJ databases">
        <title>Bridging the membrane lipid divide: bacteria of the FCB group superphylum have the potential to synthesize archaeal ether lipids.</title>
        <authorList>
            <person name="Villanueva L."/>
            <person name="Von Meijenfeldt F.A.B."/>
            <person name="Westbye A.B."/>
            <person name="Yadav S."/>
            <person name="Hopmans E.C."/>
            <person name="Dutilh B.E."/>
            <person name="Sinninghe Damste J.S."/>
        </authorList>
    </citation>
    <scope>NUCLEOTIDE SEQUENCE [LARGE SCALE GENOMIC DNA]</scope>
    <source>
        <strain evidence="2">NIOZ-UU36</strain>
    </source>
</reference>
<proteinExistence type="predicted"/>
<feature type="transmembrane region" description="Helical" evidence="1">
    <location>
        <begin position="133"/>
        <end position="158"/>
    </location>
</feature>
<protein>
    <submittedName>
        <fullName evidence="2">Uncharacterized protein</fullName>
    </submittedName>
</protein>
<feature type="transmembrane region" description="Helical" evidence="1">
    <location>
        <begin position="96"/>
        <end position="113"/>
    </location>
</feature>
<dbReference type="AlphaFoldDB" id="A0A8J6NKF8"/>
<gene>
    <name evidence="2" type="ORF">H8E29_04305</name>
</gene>
<dbReference type="EMBL" id="JACNJN010000067">
    <property type="protein sequence ID" value="MBC8334464.1"/>
    <property type="molecule type" value="Genomic_DNA"/>
</dbReference>
<feature type="transmembrane region" description="Helical" evidence="1">
    <location>
        <begin position="195"/>
        <end position="213"/>
    </location>
</feature>
<organism evidence="2 3">
    <name type="scientific">Candidatus Desulfolinea nitratireducens</name>
    <dbReference type="NCBI Taxonomy" id="2841698"/>
    <lineage>
        <taxon>Bacteria</taxon>
        <taxon>Bacillati</taxon>
        <taxon>Chloroflexota</taxon>
        <taxon>Anaerolineae</taxon>
        <taxon>Anaerolineales</taxon>
        <taxon>Anaerolineales incertae sedis</taxon>
        <taxon>Candidatus Desulfolinea</taxon>
    </lineage>
</organism>
<feature type="transmembrane region" description="Helical" evidence="1">
    <location>
        <begin position="242"/>
        <end position="261"/>
    </location>
</feature>
<evidence type="ECO:0000313" key="3">
    <source>
        <dbReference type="Proteomes" id="UP000614469"/>
    </source>
</evidence>
<accession>A0A8J6NKF8</accession>
<sequence>MTSTETSKNSPPQNMERDGLPLWRRIVSLFGWTRHSSILLSVFFLTIGLILYVWWPLAEEVLSYIDWTGPWWLYMDWLLIGIFLFMSVAIVSRADLGLDSLTIIVATFGGLVIESWGTQTNLWHYYTAERPPLWIIPAWPIATLTINRIVRLLNYLFLNRQNAKKKQNTKGAKPLTNLGAFNENLANFASWRLKVLYWFLFPAFFALMLSFVAPTFDKSYTLLSILLVALLILTPTNYRTAVLTFIAGAGLGYYLELWGTTRECWTYYTFQKPPLFAVLAHGMAAVAFWRTENLVKLVWGKIRPGSFSAEKVMGD</sequence>
<keyword evidence="1" id="KW-0472">Membrane</keyword>
<keyword evidence="1" id="KW-1133">Transmembrane helix</keyword>